<keyword evidence="2" id="KW-1185">Reference proteome</keyword>
<name>A0A2S7WUY1_9FLAO</name>
<reference evidence="1 2" key="1">
    <citation type="submission" date="2016-12" db="EMBL/GenBank/DDBJ databases">
        <title>Trade-off between light-utilization and light-protection in marine flavobacteria.</title>
        <authorList>
            <person name="Kumagai Y."/>
            <person name="Yoshizawa S."/>
            <person name="Kogure K."/>
            <person name="Iwasaki W."/>
        </authorList>
    </citation>
    <scope>NUCLEOTIDE SEQUENCE [LARGE SCALE GENOMIC DNA]</scope>
    <source>
        <strain evidence="1 2">ATCC 43844</strain>
    </source>
</reference>
<evidence type="ECO:0008006" key="3">
    <source>
        <dbReference type="Google" id="ProtNLM"/>
    </source>
</evidence>
<organism evidence="1 2">
    <name type="scientific">Polaribacter glomeratus</name>
    <dbReference type="NCBI Taxonomy" id="102"/>
    <lineage>
        <taxon>Bacteria</taxon>
        <taxon>Pseudomonadati</taxon>
        <taxon>Bacteroidota</taxon>
        <taxon>Flavobacteriia</taxon>
        <taxon>Flavobacteriales</taxon>
        <taxon>Flavobacteriaceae</taxon>
    </lineage>
</organism>
<sequence>MKGLKLFLLIFSIGCNSTSNTKDLESNRLEKKVVDYTKTVHKDSLILNGNEGNWYFKKKLFNGFAVTYYENDSLKEKTGFFNGKKQGVYKVWFVNGELQLESHYNQNVLVNSYKAWWINGILALESQYINGEKDGVERQWYVDGSLSKERNLLKGQENGLQRAWLQNGKIYVNYEAKNGRTFGMSRANLCYQLKNEKIEENKSK</sequence>
<dbReference type="Proteomes" id="UP000239068">
    <property type="component" value="Unassembled WGS sequence"/>
</dbReference>
<dbReference type="Gene3D" id="3.90.930.1">
    <property type="match status" value="1"/>
</dbReference>
<proteinExistence type="predicted"/>
<dbReference type="OrthoDB" id="6334863at2"/>
<protein>
    <recommendedName>
        <fullName evidence="3">Membrane-binding protein</fullName>
    </recommendedName>
</protein>
<dbReference type="AlphaFoldDB" id="A0A2S7WUY1"/>
<evidence type="ECO:0000313" key="1">
    <source>
        <dbReference type="EMBL" id="PQJ81403.1"/>
    </source>
</evidence>
<gene>
    <name evidence="1" type="ORF">BTO16_01890</name>
</gene>
<dbReference type="EMBL" id="MSCM01000001">
    <property type="protein sequence ID" value="PQJ81403.1"/>
    <property type="molecule type" value="Genomic_DNA"/>
</dbReference>
<accession>A0A2S7WUY1</accession>
<dbReference type="RefSeq" id="WP_105019980.1">
    <property type="nucleotide sequence ID" value="NZ_MSCM01000001.1"/>
</dbReference>
<evidence type="ECO:0000313" key="2">
    <source>
        <dbReference type="Proteomes" id="UP000239068"/>
    </source>
</evidence>
<comment type="caution">
    <text evidence="1">The sequence shown here is derived from an EMBL/GenBank/DDBJ whole genome shotgun (WGS) entry which is preliminary data.</text>
</comment>
<dbReference type="SUPFAM" id="SSF82185">
    <property type="entry name" value="Histone H3 K4-specific methyltransferase SET7/9 N-terminal domain"/>
    <property type="match status" value="2"/>
</dbReference>